<feature type="compositionally biased region" description="Low complexity" evidence="3">
    <location>
        <begin position="102"/>
        <end position="113"/>
    </location>
</feature>
<evidence type="ECO:0000256" key="2">
    <source>
        <dbReference type="ARBA" id="ARBA00022801"/>
    </source>
</evidence>
<gene>
    <name evidence="5" type="ORF">SPPG_05578</name>
</gene>
<dbReference type="GO" id="GO:0016020">
    <property type="term" value="C:membrane"/>
    <property type="evidence" value="ECO:0007669"/>
    <property type="project" value="TreeGrafter"/>
</dbReference>
<dbReference type="Proteomes" id="UP000053201">
    <property type="component" value="Unassembled WGS sequence"/>
</dbReference>
<dbReference type="eggNOG" id="KOG1454">
    <property type="taxonomic scope" value="Eukaryota"/>
</dbReference>
<dbReference type="PANTHER" id="PTHR43798">
    <property type="entry name" value="MONOACYLGLYCEROL LIPASE"/>
    <property type="match status" value="1"/>
</dbReference>
<evidence type="ECO:0000259" key="4">
    <source>
        <dbReference type="Pfam" id="PF00561"/>
    </source>
</evidence>
<dbReference type="Pfam" id="PF00561">
    <property type="entry name" value="Abhydrolase_1"/>
    <property type="match status" value="1"/>
</dbReference>
<dbReference type="Gene3D" id="3.40.50.1820">
    <property type="entry name" value="alpha/beta hydrolase"/>
    <property type="match status" value="1"/>
</dbReference>
<protein>
    <recommendedName>
        <fullName evidence="4">AB hydrolase-1 domain-containing protein</fullName>
    </recommendedName>
</protein>
<dbReference type="VEuPathDB" id="FungiDB:SPPG_05578"/>
<comment type="similarity">
    <text evidence="1">Belongs to the AB hydrolase superfamily.</text>
</comment>
<dbReference type="InterPro" id="IPR000073">
    <property type="entry name" value="AB_hydrolase_1"/>
</dbReference>
<proteinExistence type="inferred from homology"/>
<keyword evidence="6" id="KW-1185">Reference proteome</keyword>
<organism evidence="5 6">
    <name type="scientific">Spizellomyces punctatus (strain DAOM BR117)</name>
    <dbReference type="NCBI Taxonomy" id="645134"/>
    <lineage>
        <taxon>Eukaryota</taxon>
        <taxon>Fungi</taxon>
        <taxon>Fungi incertae sedis</taxon>
        <taxon>Chytridiomycota</taxon>
        <taxon>Chytridiomycota incertae sedis</taxon>
        <taxon>Chytridiomycetes</taxon>
        <taxon>Spizellomycetales</taxon>
        <taxon>Spizellomycetaceae</taxon>
        <taxon>Spizellomyces</taxon>
    </lineage>
</organism>
<dbReference type="OrthoDB" id="408373at2759"/>
<evidence type="ECO:0000313" key="5">
    <source>
        <dbReference type="EMBL" id="KNC99330.1"/>
    </source>
</evidence>
<dbReference type="InParanoid" id="A0A0L0HCT4"/>
<dbReference type="EMBL" id="KQ257458">
    <property type="protein sequence ID" value="KNC99330.1"/>
    <property type="molecule type" value="Genomic_DNA"/>
</dbReference>
<dbReference type="AlphaFoldDB" id="A0A0L0HCT4"/>
<evidence type="ECO:0000256" key="3">
    <source>
        <dbReference type="SAM" id="MobiDB-lite"/>
    </source>
</evidence>
<dbReference type="GeneID" id="27688942"/>
<dbReference type="SUPFAM" id="SSF53474">
    <property type="entry name" value="alpha/beta-Hydrolases"/>
    <property type="match status" value="1"/>
</dbReference>
<sequence>MTGLGVPGSFLLPSMCHIGCKEGICRLKRKVDDHSPPHAPHATSPYACYMLPLHGTSLCVQHQHNNGPHHHSPVGHCILAGIQYTPHPRGTIASLPTPSPAAPAAQPQDLPQSKTVASEHAPTTHEQESAIPSYTTAYVSIDGRSEKMTNTDVALLGKNRFESTIPQGIELPTARVRSANERVRCEERSFVVPSEVTLRAKIWGTPMDNEKGGPRCILALHGWLDNASSFDILAPMLAESGAYVVCLDLAGHGLSDHRQPQGGYYLWDMIDDILGVVDDLEWETFTLIGHSTGGHIGAAFAATFTSRVQRLVMVESIGTAIQFKDTEPREMAAFIRRRREMNKWGKATRVYDSFEDAARARTRGFTKVSLEAARLLCERGLEPVLPRADSGSSSSCVIEGELRYVWRTDPRLTLWAYLHCAESAIHQFFSAIECPVFVMIGEKSGLFNFETPKYVTRLQAFKHLSTAVVPGGHHLHLEQEFVGRVFERIVGFLGS</sequence>
<dbReference type="RefSeq" id="XP_016607370.1">
    <property type="nucleotide sequence ID" value="XM_016753787.1"/>
</dbReference>
<reference evidence="5 6" key="1">
    <citation type="submission" date="2009-08" db="EMBL/GenBank/DDBJ databases">
        <title>The Genome Sequence of Spizellomyces punctatus strain DAOM BR117.</title>
        <authorList>
            <consortium name="The Broad Institute Genome Sequencing Platform"/>
            <person name="Russ C."/>
            <person name="Cuomo C."/>
            <person name="Shea T."/>
            <person name="Young S.K."/>
            <person name="Zeng Q."/>
            <person name="Koehrsen M."/>
            <person name="Haas B."/>
            <person name="Borodovsky M."/>
            <person name="Guigo R."/>
            <person name="Alvarado L."/>
            <person name="Berlin A."/>
            <person name="Bochicchio J."/>
            <person name="Borenstein D."/>
            <person name="Chapman S."/>
            <person name="Chen Z."/>
            <person name="Engels R."/>
            <person name="Freedman E."/>
            <person name="Gellesch M."/>
            <person name="Goldberg J."/>
            <person name="Griggs A."/>
            <person name="Gujja S."/>
            <person name="Heiman D."/>
            <person name="Hepburn T."/>
            <person name="Howarth C."/>
            <person name="Jen D."/>
            <person name="Larson L."/>
            <person name="Lewis B."/>
            <person name="Mehta T."/>
            <person name="Park D."/>
            <person name="Pearson M."/>
            <person name="Roberts A."/>
            <person name="Saif S."/>
            <person name="Shenoy N."/>
            <person name="Sisk P."/>
            <person name="Stolte C."/>
            <person name="Sykes S."/>
            <person name="Thomson T."/>
            <person name="Walk T."/>
            <person name="White J."/>
            <person name="Yandava C."/>
            <person name="Burger G."/>
            <person name="Gray M.W."/>
            <person name="Holland P.W.H."/>
            <person name="King N."/>
            <person name="Lang F.B.F."/>
            <person name="Roger A.J."/>
            <person name="Ruiz-Trillo I."/>
            <person name="Lander E."/>
            <person name="Nusbaum C."/>
        </authorList>
    </citation>
    <scope>NUCLEOTIDE SEQUENCE [LARGE SCALE GENOMIC DNA]</scope>
    <source>
        <strain evidence="5 6">DAOM BR117</strain>
    </source>
</reference>
<dbReference type="InterPro" id="IPR029058">
    <property type="entry name" value="AB_hydrolase_fold"/>
</dbReference>
<feature type="domain" description="AB hydrolase-1" evidence="4">
    <location>
        <begin position="217"/>
        <end position="478"/>
    </location>
</feature>
<dbReference type="GO" id="GO:0016787">
    <property type="term" value="F:hydrolase activity"/>
    <property type="evidence" value="ECO:0007669"/>
    <property type="project" value="UniProtKB-KW"/>
</dbReference>
<dbReference type="STRING" id="645134.A0A0L0HCT4"/>
<name>A0A0L0HCT4_SPIPD</name>
<dbReference type="PANTHER" id="PTHR43798:SF14">
    <property type="entry name" value="SERINE HYDROLASE-LIKE PROTEIN DDB_G0286239"/>
    <property type="match status" value="1"/>
</dbReference>
<feature type="region of interest" description="Disordered" evidence="3">
    <location>
        <begin position="91"/>
        <end position="129"/>
    </location>
</feature>
<dbReference type="InterPro" id="IPR050266">
    <property type="entry name" value="AB_hydrolase_sf"/>
</dbReference>
<dbReference type="PRINTS" id="PR00111">
    <property type="entry name" value="ABHYDROLASE"/>
</dbReference>
<accession>A0A0L0HCT4</accession>
<evidence type="ECO:0000313" key="6">
    <source>
        <dbReference type="Proteomes" id="UP000053201"/>
    </source>
</evidence>
<keyword evidence="2" id="KW-0378">Hydrolase</keyword>
<evidence type="ECO:0000256" key="1">
    <source>
        <dbReference type="ARBA" id="ARBA00008645"/>
    </source>
</evidence>